<dbReference type="InterPro" id="IPR026045">
    <property type="entry name" value="Ferric-bd"/>
</dbReference>
<dbReference type="PIRSF" id="PIRSF002825">
    <property type="entry name" value="CfbpA"/>
    <property type="match status" value="1"/>
</dbReference>
<feature type="chain" id="PRO_5018788522" evidence="3">
    <location>
        <begin position="24"/>
        <end position="328"/>
    </location>
</feature>
<evidence type="ECO:0000256" key="1">
    <source>
        <dbReference type="ARBA" id="ARBA00022729"/>
    </source>
</evidence>
<keyword evidence="5" id="KW-1185">Reference proteome</keyword>
<evidence type="ECO:0000256" key="3">
    <source>
        <dbReference type="SAM" id="SignalP"/>
    </source>
</evidence>
<proteinExistence type="predicted"/>
<dbReference type="CDD" id="cd13547">
    <property type="entry name" value="PBP2_Fbp_like_2"/>
    <property type="match status" value="1"/>
</dbReference>
<dbReference type="Gene3D" id="3.40.190.10">
    <property type="entry name" value="Periplasmic binding protein-like II"/>
    <property type="match status" value="2"/>
</dbReference>
<evidence type="ECO:0000256" key="2">
    <source>
        <dbReference type="ARBA" id="ARBA00022764"/>
    </source>
</evidence>
<dbReference type="EMBL" id="RWKW01000100">
    <property type="protein sequence ID" value="RST83837.1"/>
    <property type="molecule type" value="Genomic_DNA"/>
</dbReference>
<dbReference type="SUPFAM" id="SSF53850">
    <property type="entry name" value="Periplasmic binding protein-like II"/>
    <property type="match status" value="1"/>
</dbReference>
<evidence type="ECO:0000313" key="4">
    <source>
        <dbReference type="EMBL" id="RST83837.1"/>
    </source>
</evidence>
<dbReference type="PANTHER" id="PTHR30006">
    <property type="entry name" value="THIAMINE-BINDING PERIPLASMIC PROTEIN-RELATED"/>
    <property type="match status" value="1"/>
</dbReference>
<accession>A0A3R9ZX20</accession>
<name>A0A3R9ZX20_9HYPH</name>
<evidence type="ECO:0000313" key="5">
    <source>
        <dbReference type="Proteomes" id="UP000278398"/>
    </source>
</evidence>
<reference evidence="4 5" key="1">
    <citation type="submission" date="2018-12" db="EMBL/GenBank/DDBJ databases">
        <title>Mesorhizobium carbonis sp. nov., isolated from coal mine water.</title>
        <authorList>
            <person name="Xin W."/>
            <person name="Xu Z."/>
            <person name="Xiang F."/>
            <person name="Zhang J."/>
            <person name="Xi L."/>
            <person name="Liu J."/>
        </authorList>
    </citation>
    <scope>NUCLEOTIDE SEQUENCE [LARGE SCALE GENOMIC DNA]</scope>
    <source>
        <strain evidence="4 5">B2.3</strain>
    </source>
</reference>
<dbReference type="OrthoDB" id="305758at2"/>
<dbReference type="Pfam" id="PF01547">
    <property type="entry name" value="SBP_bac_1"/>
    <property type="match status" value="1"/>
</dbReference>
<comment type="caution">
    <text evidence="4">The sequence shown here is derived from an EMBL/GenBank/DDBJ whole genome shotgun (WGS) entry which is preliminary data.</text>
</comment>
<dbReference type="Proteomes" id="UP000278398">
    <property type="component" value="Unassembled WGS sequence"/>
</dbReference>
<dbReference type="AlphaFoldDB" id="A0A3R9ZX20"/>
<keyword evidence="1 3" id="KW-0732">Signal</keyword>
<dbReference type="RefSeq" id="WP_126702070.1">
    <property type="nucleotide sequence ID" value="NZ_RWKW01000100.1"/>
</dbReference>
<organism evidence="4 5">
    <name type="scientific">Aquibium carbonis</name>
    <dbReference type="NCBI Taxonomy" id="2495581"/>
    <lineage>
        <taxon>Bacteria</taxon>
        <taxon>Pseudomonadati</taxon>
        <taxon>Pseudomonadota</taxon>
        <taxon>Alphaproteobacteria</taxon>
        <taxon>Hyphomicrobiales</taxon>
        <taxon>Phyllobacteriaceae</taxon>
        <taxon>Aquibium</taxon>
    </lineage>
</organism>
<sequence>MRMFLKAFLAGAALLGAATGASAVEGTLTLYTSQPNNDAQQTIDAFMAKHPGVTVTFVRDGTTTLMARLLAELEAGASPADVLLIADSVTMEDLASDGKLLAYPEADVSAYDAAIQDPERMWFPTKLITTGIIYNTNAPMVPASWSDLLKEEAKGQVAMPSPLTSGAALIHTQAIVANLEQGWSYYEQLAANGAQASGGNGGVLQAVAGGEKLYGMIVEFLPIREKAKGAPVEFVFPTEGVSAISEPVAILSGTKNPDAAKAFVDFLVSREGQELAASQGYMPAHPDVAAPAGFPSLSDIDILPLDPAKALESAEADKAKFAEIFGQN</sequence>
<feature type="signal peptide" evidence="3">
    <location>
        <begin position="1"/>
        <end position="23"/>
    </location>
</feature>
<protein>
    <submittedName>
        <fullName evidence="4">Extracellular solute-binding protein</fullName>
    </submittedName>
</protein>
<gene>
    <name evidence="4" type="ORF">EJC49_21935</name>
</gene>
<dbReference type="InterPro" id="IPR006059">
    <property type="entry name" value="SBP"/>
</dbReference>
<keyword evidence="2" id="KW-0574">Periplasm</keyword>